<accession>A0A6C0CS88</accession>
<dbReference type="EMBL" id="MN739481">
    <property type="protein sequence ID" value="QHT07408.1"/>
    <property type="molecule type" value="Genomic_DNA"/>
</dbReference>
<organism evidence="2">
    <name type="scientific">viral metagenome</name>
    <dbReference type="NCBI Taxonomy" id="1070528"/>
    <lineage>
        <taxon>unclassified sequences</taxon>
        <taxon>metagenomes</taxon>
        <taxon>organismal metagenomes</taxon>
    </lineage>
</organism>
<feature type="transmembrane region" description="Helical" evidence="1">
    <location>
        <begin position="143"/>
        <end position="165"/>
    </location>
</feature>
<protein>
    <submittedName>
        <fullName evidence="2">Uncharacterized protein</fullName>
    </submittedName>
</protein>
<evidence type="ECO:0000313" key="2">
    <source>
        <dbReference type="EMBL" id="QHT07408.1"/>
    </source>
</evidence>
<feature type="transmembrane region" description="Helical" evidence="1">
    <location>
        <begin position="171"/>
        <end position="200"/>
    </location>
</feature>
<name>A0A6C0CS88_9ZZZZ</name>
<dbReference type="AlphaFoldDB" id="A0A6C0CS88"/>
<keyword evidence="1" id="KW-0812">Transmembrane</keyword>
<reference evidence="2" key="1">
    <citation type="journal article" date="2020" name="Nature">
        <title>Giant virus diversity and host interactions through global metagenomics.</title>
        <authorList>
            <person name="Schulz F."/>
            <person name="Roux S."/>
            <person name="Paez-Espino D."/>
            <person name="Jungbluth S."/>
            <person name="Walsh D.A."/>
            <person name="Denef V.J."/>
            <person name="McMahon K.D."/>
            <person name="Konstantinidis K.T."/>
            <person name="Eloe-Fadrosh E.A."/>
            <person name="Kyrpides N.C."/>
            <person name="Woyke T."/>
        </authorList>
    </citation>
    <scope>NUCLEOTIDE SEQUENCE</scope>
    <source>
        <strain evidence="2">GVMAG-M-3300021963-12</strain>
    </source>
</reference>
<proteinExistence type="predicted"/>
<keyword evidence="1" id="KW-1133">Transmembrane helix</keyword>
<evidence type="ECO:0000256" key="1">
    <source>
        <dbReference type="SAM" id="Phobius"/>
    </source>
</evidence>
<sequence length="205" mass="22261">MIFWLYLVGTILVTSWIHLQGNLRKIEASWSLYRCNPAYMPFAGLIDPETGIAGNFQHCMNLFGEPIVGSMTDALGSQFSLIGEMLNDIANPLAIFRKMITNMRNVIGSFASSTLGKTSGPVSMFVFYLAKIRDLLSRMASQGYIFAMFGATMVSYIEGFVSLLIGIIKTFVIAMLIIAGILALFNPVMFAFVLAVAAALTAAGA</sequence>
<keyword evidence="1" id="KW-0472">Membrane</keyword>